<evidence type="ECO:0000313" key="3">
    <source>
        <dbReference type="Proteomes" id="UP001396334"/>
    </source>
</evidence>
<reference evidence="2 3" key="1">
    <citation type="journal article" date="2024" name="G3 (Bethesda)">
        <title>Genome assembly of Hibiscus sabdariffa L. provides insights into metabolisms of medicinal natural products.</title>
        <authorList>
            <person name="Kim T."/>
        </authorList>
    </citation>
    <scope>NUCLEOTIDE SEQUENCE [LARGE SCALE GENOMIC DNA]</scope>
    <source>
        <strain evidence="2">TK-2024</strain>
        <tissue evidence="2">Old leaves</tissue>
    </source>
</reference>
<dbReference type="EMBL" id="JBBPBN010000062">
    <property type="protein sequence ID" value="KAK8986834.1"/>
    <property type="molecule type" value="Genomic_DNA"/>
</dbReference>
<sequence>MKRVNTVHVQDQKHELTPPRNSGYKKVTAFSPRNIEYKQDRQLFGLRDKPITQHDALPNSEVPAKIIRPGRTRCLPAEASPLSSCQGRLLKQCITKPMQLQSTSTLRRNLIQPFISIRFLYPLVQSL</sequence>
<proteinExistence type="predicted"/>
<protein>
    <submittedName>
        <fullName evidence="2">Uncharacterized protein</fullName>
    </submittedName>
</protein>
<keyword evidence="3" id="KW-1185">Reference proteome</keyword>
<gene>
    <name evidence="2" type="ORF">V6N11_037760</name>
</gene>
<evidence type="ECO:0000313" key="2">
    <source>
        <dbReference type="EMBL" id="KAK8986834.1"/>
    </source>
</evidence>
<feature type="region of interest" description="Disordered" evidence="1">
    <location>
        <begin position="1"/>
        <end position="25"/>
    </location>
</feature>
<comment type="caution">
    <text evidence="2">The sequence shown here is derived from an EMBL/GenBank/DDBJ whole genome shotgun (WGS) entry which is preliminary data.</text>
</comment>
<name>A0ABR2PEI5_9ROSI</name>
<dbReference type="Proteomes" id="UP001396334">
    <property type="component" value="Unassembled WGS sequence"/>
</dbReference>
<evidence type="ECO:0000256" key="1">
    <source>
        <dbReference type="SAM" id="MobiDB-lite"/>
    </source>
</evidence>
<accession>A0ABR2PEI5</accession>
<organism evidence="2 3">
    <name type="scientific">Hibiscus sabdariffa</name>
    <name type="common">roselle</name>
    <dbReference type="NCBI Taxonomy" id="183260"/>
    <lineage>
        <taxon>Eukaryota</taxon>
        <taxon>Viridiplantae</taxon>
        <taxon>Streptophyta</taxon>
        <taxon>Embryophyta</taxon>
        <taxon>Tracheophyta</taxon>
        <taxon>Spermatophyta</taxon>
        <taxon>Magnoliopsida</taxon>
        <taxon>eudicotyledons</taxon>
        <taxon>Gunneridae</taxon>
        <taxon>Pentapetalae</taxon>
        <taxon>rosids</taxon>
        <taxon>malvids</taxon>
        <taxon>Malvales</taxon>
        <taxon>Malvaceae</taxon>
        <taxon>Malvoideae</taxon>
        <taxon>Hibiscus</taxon>
    </lineage>
</organism>